<dbReference type="RefSeq" id="WP_134776463.1">
    <property type="nucleotide sequence ID" value="NZ_JAYLLN010000013.1"/>
</dbReference>
<dbReference type="EMBL" id="JAYLLN010000013">
    <property type="protein sequence ID" value="MEI5984670.1"/>
    <property type="molecule type" value="Genomic_DNA"/>
</dbReference>
<evidence type="ECO:0000256" key="6">
    <source>
        <dbReference type="ARBA" id="ARBA00022777"/>
    </source>
</evidence>
<keyword evidence="4 9" id="KW-0808">Transferase</keyword>
<sequence>MLKFANAKINIGLHITEKRSDGYHNLETVFYPVKIYDAVEITPSQEVALQIWNSDLIADDNNLCLRAYRLLSSIYDLPPVTIHLLKNIPIGAGLGGGSSDATAVLLLLNEQFSLNISTEELKQLAAKLGADCPFFVENKAMYAVGIGTDLEEIALDLSSYQIVLVKPDIHISTAEAYSQVLPKPSELDLRQAINLPIQEWKYTIKNDFEFSLFEKYPLIGDIKNKMYELGAIYASMSGSGSSVYGIFDTTDGLEDLKHYGQLFLPTNL</sequence>
<feature type="active site" evidence="9">
    <location>
        <position position="8"/>
    </location>
</feature>
<evidence type="ECO:0000256" key="5">
    <source>
        <dbReference type="ARBA" id="ARBA00022741"/>
    </source>
</evidence>
<feature type="active site" evidence="9">
    <location>
        <position position="131"/>
    </location>
</feature>
<proteinExistence type="inferred from homology"/>
<keyword evidence="13" id="KW-1185">Reference proteome</keyword>
<dbReference type="PIRSF" id="PIRSF010376">
    <property type="entry name" value="IspE"/>
    <property type="match status" value="1"/>
</dbReference>
<feature type="domain" description="GHMP kinase C-terminal" evidence="11">
    <location>
        <begin position="208"/>
        <end position="256"/>
    </location>
</feature>
<dbReference type="SUPFAM" id="SSF55060">
    <property type="entry name" value="GHMP Kinase, C-terminal domain"/>
    <property type="match status" value="1"/>
</dbReference>
<comment type="catalytic activity">
    <reaction evidence="9">
        <text>4-CDP-2-C-methyl-D-erythritol + ATP = 4-CDP-2-C-methyl-D-erythritol 2-phosphate + ADP + H(+)</text>
        <dbReference type="Rhea" id="RHEA:18437"/>
        <dbReference type="ChEBI" id="CHEBI:15378"/>
        <dbReference type="ChEBI" id="CHEBI:30616"/>
        <dbReference type="ChEBI" id="CHEBI:57823"/>
        <dbReference type="ChEBI" id="CHEBI:57919"/>
        <dbReference type="ChEBI" id="CHEBI:456216"/>
        <dbReference type="EC" id="2.7.1.148"/>
    </reaction>
</comment>
<evidence type="ECO:0000259" key="10">
    <source>
        <dbReference type="Pfam" id="PF00288"/>
    </source>
</evidence>
<evidence type="ECO:0000256" key="7">
    <source>
        <dbReference type="ARBA" id="ARBA00022840"/>
    </source>
</evidence>
<evidence type="ECO:0000259" key="11">
    <source>
        <dbReference type="Pfam" id="PF08544"/>
    </source>
</evidence>
<dbReference type="InterPro" id="IPR006204">
    <property type="entry name" value="GHMP_kinase_N_dom"/>
</dbReference>
<dbReference type="InterPro" id="IPR014721">
    <property type="entry name" value="Ribsml_uS5_D2-typ_fold_subgr"/>
</dbReference>
<dbReference type="InterPro" id="IPR020568">
    <property type="entry name" value="Ribosomal_Su5_D2-typ_SF"/>
</dbReference>
<dbReference type="HAMAP" id="MF_00061">
    <property type="entry name" value="IspE"/>
    <property type="match status" value="1"/>
</dbReference>
<name>A0ABU8I4M9_9SPHI</name>
<dbReference type="InterPro" id="IPR036554">
    <property type="entry name" value="GHMP_kinase_C_sf"/>
</dbReference>
<organism evidence="12 13">
    <name type="scientific">Sphingobacterium tenebrionis</name>
    <dbReference type="NCBI Taxonomy" id="3111775"/>
    <lineage>
        <taxon>Bacteria</taxon>
        <taxon>Pseudomonadati</taxon>
        <taxon>Bacteroidota</taxon>
        <taxon>Sphingobacteriia</taxon>
        <taxon>Sphingobacteriales</taxon>
        <taxon>Sphingobacteriaceae</taxon>
        <taxon>Sphingobacterium</taxon>
    </lineage>
</organism>
<dbReference type="GO" id="GO:0050515">
    <property type="term" value="F:4-(cytidine 5'-diphospho)-2-C-methyl-D-erythritol kinase activity"/>
    <property type="evidence" value="ECO:0007669"/>
    <property type="project" value="UniProtKB-EC"/>
</dbReference>
<dbReference type="NCBIfam" id="TIGR00154">
    <property type="entry name" value="ispE"/>
    <property type="match status" value="1"/>
</dbReference>
<evidence type="ECO:0000256" key="8">
    <source>
        <dbReference type="ARBA" id="ARBA00032554"/>
    </source>
</evidence>
<dbReference type="Proteomes" id="UP001363035">
    <property type="component" value="Unassembled WGS sequence"/>
</dbReference>
<protein>
    <recommendedName>
        <fullName evidence="3 9">4-diphosphocytidyl-2-C-methyl-D-erythritol kinase</fullName>
        <shortName evidence="9">CMK</shortName>
        <ecNumber evidence="2 9">2.7.1.148</ecNumber>
    </recommendedName>
    <alternativeName>
        <fullName evidence="8 9">4-(cytidine-5'-diphospho)-2-C-methyl-D-erythritol kinase</fullName>
    </alternativeName>
</protein>
<dbReference type="InterPro" id="IPR004424">
    <property type="entry name" value="IspE"/>
</dbReference>
<evidence type="ECO:0000256" key="2">
    <source>
        <dbReference type="ARBA" id="ARBA00012052"/>
    </source>
</evidence>
<reference evidence="12 13" key="1">
    <citation type="submission" date="2024-01" db="EMBL/GenBank/DDBJ databases">
        <title>Sphingobacterium tenebrionis sp. nov., a novel endophyte isolated from tenebrio molitor intestines.</title>
        <authorList>
            <person name="Zhang C."/>
        </authorList>
    </citation>
    <scope>NUCLEOTIDE SEQUENCE [LARGE SCALE GENOMIC DNA]</scope>
    <source>
        <strain evidence="12 13">PU5-4</strain>
    </source>
</reference>
<feature type="binding site" evidence="9">
    <location>
        <begin position="89"/>
        <end position="99"/>
    </location>
    <ligand>
        <name>ATP</name>
        <dbReference type="ChEBI" id="CHEBI:30616"/>
    </ligand>
</feature>
<evidence type="ECO:0000256" key="1">
    <source>
        <dbReference type="ARBA" id="ARBA00009684"/>
    </source>
</evidence>
<dbReference type="Pfam" id="PF00288">
    <property type="entry name" value="GHMP_kinases_N"/>
    <property type="match status" value="1"/>
</dbReference>
<dbReference type="PANTHER" id="PTHR43527">
    <property type="entry name" value="4-DIPHOSPHOCYTIDYL-2-C-METHYL-D-ERYTHRITOL KINASE, CHLOROPLASTIC"/>
    <property type="match status" value="1"/>
</dbReference>
<comment type="pathway">
    <text evidence="9">Isoprenoid biosynthesis; isopentenyl diphosphate biosynthesis via DXP pathway; isopentenyl diphosphate from 1-deoxy-D-xylulose 5-phosphate: step 3/6.</text>
</comment>
<keyword evidence="6 9" id="KW-0418">Kinase</keyword>
<dbReference type="EC" id="2.7.1.148" evidence="2 9"/>
<feature type="domain" description="GHMP kinase N-terminal" evidence="10">
    <location>
        <begin position="62"/>
        <end position="136"/>
    </location>
</feature>
<dbReference type="SUPFAM" id="SSF54211">
    <property type="entry name" value="Ribosomal protein S5 domain 2-like"/>
    <property type="match status" value="1"/>
</dbReference>
<evidence type="ECO:0000313" key="12">
    <source>
        <dbReference type="EMBL" id="MEI5984670.1"/>
    </source>
</evidence>
<keyword evidence="9" id="KW-0414">Isoprene biosynthesis</keyword>
<gene>
    <name evidence="9 12" type="primary">ispE</name>
    <name evidence="12" type="ORF">VJ786_07135</name>
</gene>
<dbReference type="Pfam" id="PF08544">
    <property type="entry name" value="GHMP_kinases_C"/>
    <property type="match status" value="1"/>
</dbReference>
<comment type="caution">
    <text evidence="12">The sequence shown here is derived from an EMBL/GenBank/DDBJ whole genome shotgun (WGS) entry which is preliminary data.</text>
</comment>
<dbReference type="Gene3D" id="3.30.230.10">
    <property type="match status" value="1"/>
</dbReference>
<keyword evidence="7 9" id="KW-0067">ATP-binding</keyword>
<comment type="similarity">
    <text evidence="1 9">Belongs to the GHMP kinase family. IspE subfamily.</text>
</comment>
<evidence type="ECO:0000256" key="9">
    <source>
        <dbReference type="HAMAP-Rule" id="MF_00061"/>
    </source>
</evidence>
<dbReference type="InterPro" id="IPR013750">
    <property type="entry name" value="GHMP_kinase_C_dom"/>
</dbReference>
<evidence type="ECO:0000256" key="4">
    <source>
        <dbReference type="ARBA" id="ARBA00022679"/>
    </source>
</evidence>
<keyword evidence="5 9" id="KW-0547">Nucleotide-binding</keyword>
<comment type="function">
    <text evidence="9">Catalyzes the phosphorylation of the position 2 hydroxy group of 4-diphosphocytidyl-2C-methyl-D-erythritol.</text>
</comment>
<dbReference type="PANTHER" id="PTHR43527:SF2">
    <property type="entry name" value="4-DIPHOSPHOCYTIDYL-2-C-METHYL-D-ERYTHRITOL KINASE, CHLOROPLASTIC"/>
    <property type="match status" value="1"/>
</dbReference>
<accession>A0ABU8I4M9</accession>
<evidence type="ECO:0000256" key="3">
    <source>
        <dbReference type="ARBA" id="ARBA00017473"/>
    </source>
</evidence>
<evidence type="ECO:0000313" key="13">
    <source>
        <dbReference type="Proteomes" id="UP001363035"/>
    </source>
</evidence>
<dbReference type="Gene3D" id="3.30.70.890">
    <property type="entry name" value="GHMP kinase, C-terminal domain"/>
    <property type="match status" value="1"/>
</dbReference>